<evidence type="ECO:0000256" key="1">
    <source>
        <dbReference type="ARBA" id="ARBA00004496"/>
    </source>
</evidence>
<feature type="region of interest" description="Disordered" evidence="4">
    <location>
        <begin position="245"/>
        <end position="351"/>
    </location>
</feature>
<dbReference type="AlphaFoldDB" id="A0A6P8HTM7"/>
<sequence>MSNEGEVETAIGIRAPIVGYEVVDRREKFTVYKVHVKDRDRTWFVFRRYTDFVRLNERLENAFRGFHFTLPSKRWLKNNFDPEFIEERARGLQFFLDNVMHHTTISRSDIVKQFLCLDDPPGPYDSLEESRAYCQHLEDEIENLKEQLREAASELSATRSQLAQARVQQEALVSSLKEERATNSYRKSLTQETSKDSFKPIMDGHRIISRKRSSDLKKSDNIQETESTATKSSWATDLEIAAHSKGVDKIKPTPRRTPAAMQPLTSTPTKDSDLVSFTDSNISREGSSEEASGIDAGKDIKKDNEATASNQCDESDDKEVTENDISESRPSSEHSNKRDSGIILDSPQPPK</sequence>
<dbReference type="GO" id="GO:0005769">
    <property type="term" value="C:early endosome"/>
    <property type="evidence" value="ECO:0007669"/>
    <property type="project" value="TreeGrafter"/>
</dbReference>
<dbReference type="GO" id="GO:0005770">
    <property type="term" value="C:late endosome"/>
    <property type="evidence" value="ECO:0007669"/>
    <property type="project" value="TreeGrafter"/>
</dbReference>
<feature type="compositionally biased region" description="Basic and acidic residues" evidence="4">
    <location>
        <begin position="296"/>
        <end position="305"/>
    </location>
</feature>
<feature type="compositionally biased region" description="Polar residues" evidence="4">
    <location>
        <begin position="263"/>
        <end position="285"/>
    </location>
</feature>
<evidence type="ECO:0000313" key="7">
    <source>
        <dbReference type="RefSeq" id="XP_031558781.1"/>
    </source>
</evidence>
<comment type="subcellular location">
    <subcellularLocation>
        <location evidence="1">Cytoplasm</location>
    </subcellularLocation>
</comment>
<keyword evidence="2" id="KW-0963">Cytoplasm</keyword>
<dbReference type="PROSITE" id="PS50195">
    <property type="entry name" value="PX"/>
    <property type="match status" value="1"/>
</dbReference>
<feature type="domain" description="PX" evidence="5">
    <location>
        <begin position="10"/>
        <end position="122"/>
    </location>
</feature>
<dbReference type="InParanoid" id="A0A6P8HTM7"/>
<dbReference type="SUPFAM" id="SSF64268">
    <property type="entry name" value="PX domain"/>
    <property type="match status" value="1"/>
</dbReference>
<name>A0A6P8HTM7_ACTTE</name>
<protein>
    <submittedName>
        <fullName evidence="7">Sorting nexin-16-like</fullName>
    </submittedName>
</protein>
<feature type="region of interest" description="Disordered" evidence="4">
    <location>
        <begin position="179"/>
        <end position="232"/>
    </location>
</feature>
<feature type="compositionally biased region" description="Basic and acidic residues" evidence="4">
    <location>
        <begin position="193"/>
        <end position="221"/>
    </location>
</feature>
<dbReference type="InterPro" id="IPR036871">
    <property type="entry name" value="PX_dom_sf"/>
</dbReference>
<dbReference type="GO" id="GO:0045022">
    <property type="term" value="P:early endosome to late endosome transport"/>
    <property type="evidence" value="ECO:0007669"/>
    <property type="project" value="TreeGrafter"/>
</dbReference>
<dbReference type="RefSeq" id="XP_031558781.1">
    <property type="nucleotide sequence ID" value="XM_031702921.1"/>
</dbReference>
<feature type="coiled-coil region" evidence="3">
    <location>
        <begin position="127"/>
        <end position="168"/>
    </location>
</feature>
<dbReference type="FunCoup" id="A0A6P8HTM7">
    <property type="interactions" value="1226"/>
</dbReference>
<feature type="compositionally biased region" description="Basic and acidic residues" evidence="4">
    <location>
        <begin position="318"/>
        <end position="340"/>
    </location>
</feature>
<dbReference type="InterPro" id="IPR051837">
    <property type="entry name" value="SortingNexin/PXDomain-PKLike"/>
</dbReference>
<dbReference type="Pfam" id="PF00787">
    <property type="entry name" value="PX"/>
    <property type="match status" value="1"/>
</dbReference>
<dbReference type="GO" id="GO:0006622">
    <property type="term" value="P:protein targeting to lysosome"/>
    <property type="evidence" value="ECO:0007669"/>
    <property type="project" value="TreeGrafter"/>
</dbReference>
<dbReference type="SMART" id="SM00312">
    <property type="entry name" value="PX"/>
    <property type="match status" value="1"/>
</dbReference>
<dbReference type="Proteomes" id="UP000515163">
    <property type="component" value="Unplaced"/>
</dbReference>
<dbReference type="GeneID" id="116295167"/>
<gene>
    <name evidence="7" type="primary">LOC116295167</name>
</gene>
<keyword evidence="3" id="KW-0175">Coiled coil</keyword>
<evidence type="ECO:0000256" key="2">
    <source>
        <dbReference type="ARBA" id="ARBA00022490"/>
    </source>
</evidence>
<dbReference type="GO" id="GO:0008333">
    <property type="term" value="P:endosome to lysosome transport"/>
    <property type="evidence" value="ECO:0007669"/>
    <property type="project" value="TreeGrafter"/>
</dbReference>
<feature type="compositionally biased region" description="Polar residues" evidence="4">
    <location>
        <begin position="222"/>
        <end position="232"/>
    </location>
</feature>
<reference evidence="7" key="1">
    <citation type="submission" date="2025-08" db="UniProtKB">
        <authorList>
            <consortium name="RefSeq"/>
        </authorList>
    </citation>
    <scope>IDENTIFICATION</scope>
    <source>
        <tissue evidence="7">Tentacle</tissue>
    </source>
</reference>
<evidence type="ECO:0000256" key="4">
    <source>
        <dbReference type="SAM" id="MobiDB-lite"/>
    </source>
</evidence>
<dbReference type="OrthoDB" id="5959907at2759"/>
<dbReference type="KEGG" id="aten:116295167"/>
<evidence type="ECO:0000259" key="5">
    <source>
        <dbReference type="PROSITE" id="PS50195"/>
    </source>
</evidence>
<dbReference type="PANTHER" id="PTHR22999:SF23">
    <property type="entry name" value="SORTING NEXIN-16"/>
    <property type="match status" value="1"/>
</dbReference>
<dbReference type="Gene3D" id="3.30.1520.10">
    <property type="entry name" value="Phox-like domain"/>
    <property type="match status" value="1"/>
</dbReference>
<evidence type="ECO:0000256" key="3">
    <source>
        <dbReference type="SAM" id="Coils"/>
    </source>
</evidence>
<keyword evidence="6" id="KW-1185">Reference proteome</keyword>
<dbReference type="GO" id="GO:0035091">
    <property type="term" value="F:phosphatidylinositol binding"/>
    <property type="evidence" value="ECO:0007669"/>
    <property type="project" value="InterPro"/>
</dbReference>
<feature type="compositionally biased region" description="Polar residues" evidence="4">
    <location>
        <begin position="182"/>
        <end position="192"/>
    </location>
</feature>
<proteinExistence type="predicted"/>
<accession>A0A6P8HTM7</accession>
<dbReference type="PANTHER" id="PTHR22999">
    <property type="entry name" value="PX SERINE/THREONINE KINASE PXK"/>
    <property type="match status" value="1"/>
</dbReference>
<organism evidence="6 7">
    <name type="scientific">Actinia tenebrosa</name>
    <name type="common">Australian red waratah sea anemone</name>
    <dbReference type="NCBI Taxonomy" id="6105"/>
    <lineage>
        <taxon>Eukaryota</taxon>
        <taxon>Metazoa</taxon>
        <taxon>Cnidaria</taxon>
        <taxon>Anthozoa</taxon>
        <taxon>Hexacorallia</taxon>
        <taxon>Actiniaria</taxon>
        <taxon>Actiniidae</taxon>
        <taxon>Actinia</taxon>
    </lineage>
</organism>
<dbReference type="InterPro" id="IPR001683">
    <property type="entry name" value="PX_dom"/>
</dbReference>
<evidence type="ECO:0000313" key="6">
    <source>
        <dbReference type="Proteomes" id="UP000515163"/>
    </source>
</evidence>